<dbReference type="RefSeq" id="WP_379830368.1">
    <property type="nucleotide sequence ID" value="NZ_JBHUHU010000003.1"/>
</dbReference>
<proteinExistence type="inferred from homology"/>
<protein>
    <submittedName>
        <fullName evidence="3">Arsenate reductase family protein</fullName>
    </submittedName>
</protein>
<evidence type="ECO:0000256" key="1">
    <source>
        <dbReference type="ARBA" id="ARBA00007198"/>
    </source>
</evidence>
<dbReference type="InterPro" id="IPR006660">
    <property type="entry name" value="Arsenate_reductase-like"/>
</dbReference>
<accession>A0ABW4XXM4</accession>
<dbReference type="SUPFAM" id="SSF52833">
    <property type="entry name" value="Thioredoxin-like"/>
    <property type="match status" value="1"/>
</dbReference>
<comment type="similarity">
    <text evidence="1 2">Belongs to the ArsC family.</text>
</comment>
<sequence length="140" mass="15802">MKNNNLMDDMGVIATDKRELKFYYSSASSIGKQTLGYVKASEKKVLEIDVTKTKVTATQWSELADLLNIPIKELINTEHPEFVSKYGENPDISDENDWFKILEKSPQVFQNPIVVNGDKAFQIETPSDIAPMLDGEENES</sequence>
<dbReference type="EMBL" id="JBHUHU010000003">
    <property type="protein sequence ID" value="MFD2099610.1"/>
    <property type="molecule type" value="Genomic_DNA"/>
</dbReference>
<evidence type="ECO:0000313" key="4">
    <source>
        <dbReference type="Proteomes" id="UP001597342"/>
    </source>
</evidence>
<dbReference type="InterPro" id="IPR036249">
    <property type="entry name" value="Thioredoxin-like_sf"/>
</dbReference>
<gene>
    <name evidence="3" type="ORF">ACFSJE_07500</name>
</gene>
<dbReference type="Proteomes" id="UP001597342">
    <property type="component" value="Unassembled WGS sequence"/>
</dbReference>
<keyword evidence="4" id="KW-1185">Reference proteome</keyword>
<evidence type="ECO:0000256" key="2">
    <source>
        <dbReference type="PROSITE-ProRule" id="PRU01282"/>
    </source>
</evidence>
<reference evidence="4" key="1">
    <citation type="journal article" date="2019" name="Int. J. Syst. Evol. Microbiol.">
        <title>The Global Catalogue of Microorganisms (GCM) 10K type strain sequencing project: providing services to taxonomists for standard genome sequencing and annotation.</title>
        <authorList>
            <consortium name="The Broad Institute Genomics Platform"/>
            <consortium name="The Broad Institute Genome Sequencing Center for Infectious Disease"/>
            <person name="Wu L."/>
            <person name="Ma J."/>
        </authorList>
    </citation>
    <scope>NUCLEOTIDE SEQUENCE [LARGE SCALE GENOMIC DNA]</scope>
    <source>
        <strain evidence="4">JCM 3389</strain>
    </source>
</reference>
<comment type="caution">
    <text evidence="3">The sequence shown here is derived from an EMBL/GenBank/DDBJ whole genome shotgun (WGS) entry which is preliminary data.</text>
</comment>
<organism evidence="3 4">
    <name type="scientific">Flagellimonas iocasae</name>
    <dbReference type="NCBI Taxonomy" id="2055905"/>
    <lineage>
        <taxon>Bacteria</taxon>
        <taxon>Pseudomonadati</taxon>
        <taxon>Bacteroidota</taxon>
        <taxon>Flavobacteriia</taxon>
        <taxon>Flavobacteriales</taxon>
        <taxon>Flavobacteriaceae</taxon>
        <taxon>Flagellimonas</taxon>
    </lineage>
</organism>
<dbReference type="PROSITE" id="PS51353">
    <property type="entry name" value="ARSC"/>
    <property type="match status" value="1"/>
</dbReference>
<evidence type="ECO:0000313" key="3">
    <source>
        <dbReference type="EMBL" id="MFD2099610.1"/>
    </source>
</evidence>
<dbReference type="Gene3D" id="3.40.30.10">
    <property type="entry name" value="Glutaredoxin"/>
    <property type="match status" value="1"/>
</dbReference>
<name>A0ABW4XXM4_9FLAO</name>